<name>A0A060YGF1_ONCMY</name>
<dbReference type="PaxDb" id="8022-A0A060YGF1"/>
<dbReference type="InterPro" id="IPR002913">
    <property type="entry name" value="START_lipid-bd_dom"/>
</dbReference>
<proteinExistence type="predicted"/>
<sequence length="127" mass="14503">KYPPKKDMVRAVSIQTGYLIQSHGPDHCTLTYLAHVDPKGSLPKWVVNKSSHFLAPKAMKKISKACLKYGEWKQRHNPGFKPWLYPEQTTLPTIPVSELSIQHADSLENIDESTLSEMQTREERDSD</sequence>
<dbReference type="AlphaFoldDB" id="A0A060YGF1"/>
<dbReference type="PANTHER" id="PTHR19308:SF7">
    <property type="entry name" value="START DOMAIN-CONTAINING PROTEIN 10"/>
    <property type="match status" value="1"/>
</dbReference>
<protein>
    <recommendedName>
        <fullName evidence="2">START domain-containing protein</fullName>
    </recommendedName>
</protein>
<dbReference type="Pfam" id="PF01852">
    <property type="entry name" value="START"/>
    <property type="match status" value="1"/>
</dbReference>
<gene>
    <name evidence="3" type="ORF">GSONMT00012110001</name>
</gene>
<evidence type="ECO:0000256" key="1">
    <source>
        <dbReference type="SAM" id="MobiDB-lite"/>
    </source>
</evidence>
<dbReference type="Proteomes" id="UP000193380">
    <property type="component" value="Unassembled WGS sequence"/>
</dbReference>
<dbReference type="InterPro" id="IPR051213">
    <property type="entry name" value="START_lipid_transfer"/>
</dbReference>
<evidence type="ECO:0000259" key="2">
    <source>
        <dbReference type="PROSITE" id="PS50848"/>
    </source>
</evidence>
<evidence type="ECO:0000313" key="3">
    <source>
        <dbReference type="EMBL" id="CDQ90607.1"/>
    </source>
</evidence>
<evidence type="ECO:0000313" key="4">
    <source>
        <dbReference type="Proteomes" id="UP000193380"/>
    </source>
</evidence>
<dbReference type="PROSITE" id="PS50848">
    <property type="entry name" value="START"/>
    <property type="match status" value="1"/>
</dbReference>
<feature type="non-terminal residue" evidence="3">
    <location>
        <position position="1"/>
    </location>
</feature>
<reference evidence="3" key="1">
    <citation type="journal article" date="2014" name="Nat. Commun.">
        <title>The rainbow trout genome provides novel insights into evolution after whole-genome duplication in vertebrates.</title>
        <authorList>
            <person name="Berthelot C."/>
            <person name="Brunet F."/>
            <person name="Chalopin D."/>
            <person name="Juanchich A."/>
            <person name="Bernard M."/>
            <person name="Noel B."/>
            <person name="Bento P."/>
            <person name="Da Silva C."/>
            <person name="Labadie K."/>
            <person name="Alberti A."/>
            <person name="Aury J.M."/>
            <person name="Louis A."/>
            <person name="Dehais P."/>
            <person name="Bardou P."/>
            <person name="Montfort J."/>
            <person name="Klopp C."/>
            <person name="Cabau C."/>
            <person name="Gaspin C."/>
            <person name="Thorgaard G.H."/>
            <person name="Boussaha M."/>
            <person name="Quillet E."/>
            <person name="Guyomard R."/>
            <person name="Galiana D."/>
            <person name="Bobe J."/>
            <person name="Volff J.N."/>
            <person name="Genet C."/>
            <person name="Wincker P."/>
            <person name="Jaillon O."/>
            <person name="Roest Crollius H."/>
            <person name="Guiguen Y."/>
        </authorList>
    </citation>
    <scope>NUCLEOTIDE SEQUENCE [LARGE SCALE GENOMIC DNA]</scope>
</reference>
<reference evidence="3" key="2">
    <citation type="submission" date="2014-03" db="EMBL/GenBank/DDBJ databases">
        <authorList>
            <person name="Genoscope - CEA"/>
        </authorList>
    </citation>
    <scope>NUCLEOTIDE SEQUENCE</scope>
</reference>
<dbReference type="EMBL" id="FR910739">
    <property type="protein sequence ID" value="CDQ90607.1"/>
    <property type="molecule type" value="Genomic_DNA"/>
</dbReference>
<dbReference type="GO" id="GO:0005737">
    <property type="term" value="C:cytoplasm"/>
    <property type="evidence" value="ECO:0007669"/>
    <property type="project" value="UniProtKB-ARBA"/>
</dbReference>
<dbReference type="STRING" id="8022.A0A060YGF1"/>
<dbReference type="SUPFAM" id="SSF55961">
    <property type="entry name" value="Bet v1-like"/>
    <property type="match status" value="1"/>
</dbReference>
<accession>A0A060YGF1</accession>
<dbReference type="PANTHER" id="PTHR19308">
    <property type="entry name" value="PHOSPHATIDYLCHOLINE TRANSFER PROTEIN"/>
    <property type="match status" value="1"/>
</dbReference>
<feature type="region of interest" description="Disordered" evidence="1">
    <location>
        <begin position="107"/>
        <end position="127"/>
    </location>
</feature>
<dbReference type="Gene3D" id="3.30.530.20">
    <property type="match status" value="1"/>
</dbReference>
<organism evidence="3 4">
    <name type="scientific">Oncorhynchus mykiss</name>
    <name type="common">Rainbow trout</name>
    <name type="synonym">Salmo gairdneri</name>
    <dbReference type="NCBI Taxonomy" id="8022"/>
    <lineage>
        <taxon>Eukaryota</taxon>
        <taxon>Metazoa</taxon>
        <taxon>Chordata</taxon>
        <taxon>Craniata</taxon>
        <taxon>Vertebrata</taxon>
        <taxon>Euteleostomi</taxon>
        <taxon>Actinopterygii</taxon>
        <taxon>Neopterygii</taxon>
        <taxon>Teleostei</taxon>
        <taxon>Protacanthopterygii</taxon>
        <taxon>Salmoniformes</taxon>
        <taxon>Salmonidae</taxon>
        <taxon>Salmoninae</taxon>
        <taxon>Oncorhynchus</taxon>
    </lineage>
</organism>
<dbReference type="InterPro" id="IPR023393">
    <property type="entry name" value="START-like_dom_sf"/>
</dbReference>
<dbReference type="GO" id="GO:0008289">
    <property type="term" value="F:lipid binding"/>
    <property type="evidence" value="ECO:0007669"/>
    <property type="project" value="InterPro"/>
</dbReference>
<feature type="domain" description="START" evidence="2">
    <location>
        <begin position="1"/>
        <end position="71"/>
    </location>
</feature>